<accession>A0A261QZI0</accession>
<evidence type="ECO:0000256" key="6">
    <source>
        <dbReference type="ARBA" id="ARBA00022989"/>
    </source>
</evidence>
<evidence type="ECO:0000256" key="5">
    <source>
        <dbReference type="ARBA" id="ARBA00022692"/>
    </source>
</evidence>
<proteinExistence type="inferred from homology"/>
<feature type="transmembrane region" description="Helical" evidence="8">
    <location>
        <begin position="132"/>
        <end position="152"/>
    </location>
</feature>
<feature type="transmembrane region" description="Helical" evidence="8">
    <location>
        <begin position="101"/>
        <end position="120"/>
    </location>
</feature>
<feature type="transmembrane region" description="Helical" evidence="8">
    <location>
        <begin position="74"/>
        <end position="95"/>
    </location>
</feature>
<dbReference type="EMBL" id="NEVK01000006">
    <property type="protein sequence ID" value="OZI17802.1"/>
    <property type="molecule type" value="Genomic_DNA"/>
</dbReference>
<reference evidence="10" key="1">
    <citation type="submission" date="2017-05" db="EMBL/GenBank/DDBJ databases">
        <title>Complete and WGS of Bordetella genogroups.</title>
        <authorList>
            <person name="Spilker T."/>
            <person name="Lipuma J."/>
        </authorList>
    </citation>
    <scope>NUCLEOTIDE SEQUENCE [LARGE SCALE GENOMIC DNA]</scope>
    <source>
        <strain evidence="10">AU18089</strain>
    </source>
</reference>
<keyword evidence="4 8" id="KW-1003">Cell membrane</keyword>
<keyword evidence="6 8" id="KW-1133">Transmembrane helix</keyword>
<organism evidence="9 10">
    <name type="scientific">Bordetella genomosp. 7</name>
    <dbReference type="NCBI Taxonomy" id="1416805"/>
    <lineage>
        <taxon>Bacteria</taxon>
        <taxon>Pseudomonadati</taxon>
        <taxon>Pseudomonadota</taxon>
        <taxon>Betaproteobacteria</taxon>
        <taxon>Burkholderiales</taxon>
        <taxon>Alcaligenaceae</taxon>
        <taxon>Bordetella</taxon>
    </lineage>
</organism>
<comment type="subcellular location">
    <subcellularLocation>
        <location evidence="1 8">Cell membrane</location>
        <topology evidence="1 8">Multi-pass membrane protein</topology>
    </subcellularLocation>
</comment>
<evidence type="ECO:0000313" key="10">
    <source>
        <dbReference type="Proteomes" id="UP000216947"/>
    </source>
</evidence>
<dbReference type="InterPro" id="IPR052017">
    <property type="entry name" value="TSUP"/>
</dbReference>
<evidence type="ECO:0000256" key="2">
    <source>
        <dbReference type="ARBA" id="ARBA00009142"/>
    </source>
</evidence>
<dbReference type="InterPro" id="IPR002781">
    <property type="entry name" value="TM_pro_TauE-like"/>
</dbReference>
<name>A0A261QZI0_9BORD</name>
<feature type="transmembrane region" description="Helical" evidence="8">
    <location>
        <begin position="29"/>
        <end position="62"/>
    </location>
</feature>
<keyword evidence="10" id="KW-1185">Reference proteome</keyword>
<dbReference type="AlphaFoldDB" id="A0A261QZI0"/>
<dbReference type="Proteomes" id="UP000216947">
    <property type="component" value="Unassembled WGS sequence"/>
</dbReference>
<feature type="transmembrane region" description="Helical" evidence="8">
    <location>
        <begin position="231"/>
        <end position="252"/>
    </location>
</feature>
<comment type="caution">
    <text evidence="9">The sequence shown here is derived from an EMBL/GenBank/DDBJ whole genome shotgun (WGS) entry which is preliminary data.</text>
</comment>
<dbReference type="Pfam" id="PF01925">
    <property type="entry name" value="TauE"/>
    <property type="match status" value="1"/>
</dbReference>
<evidence type="ECO:0000256" key="7">
    <source>
        <dbReference type="ARBA" id="ARBA00023136"/>
    </source>
</evidence>
<evidence type="ECO:0000256" key="4">
    <source>
        <dbReference type="ARBA" id="ARBA00022475"/>
    </source>
</evidence>
<keyword evidence="3" id="KW-0813">Transport</keyword>
<dbReference type="GO" id="GO:0005886">
    <property type="term" value="C:plasma membrane"/>
    <property type="evidence" value="ECO:0007669"/>
    <property type="project" value="UniProtKB-SubCell"/>
</dbReference>
<keyword evidence="5 8" id="KW-0812">Transmembrane</keyword>
<dbReference type="RefSeq" id="WP_094796878.1">
    <property type="nucleotide sequence ID" value="NZ_NEVK01000006.1"/>
</dbReference>
<protein>
    <recommendedName>
        <fullName evidence="8">Probable membrane transporter protein</fullName>
    </recommendedName>
</protein>
<evidence type="ECO:0000256" key="1">
    <source>
        <dbReference type="ARBA" id="ARBA00004651"/>
    </source>
</evidence>
<evidence type="ECO:0000256" key="8">
    <source>
        <dbReference type="RuleBase" id="RU363041"/>
    </source>
</evidence>
<gene>
    <name evidence="9" type="ORF">CAL19_11920</name>
</gene>
<feature type="transmembrane region" description="Helical" evidence="8">
    <location>
        <begin position="164"/>
        <end position="183"/>
    </location>
</feature>
<keyword evidence="7 8" id="KW-0472">Membrane</keyword>
<dbReference type="PANTHER" id="PTHR30269:SF37">
    <property type="entry name" value="MEMBRANE TRANSPORTER PROTEIN"/>
    <property type="match status" value="1"/>
</dbReference>
<dbReference type="PANTHER" id="PTHR30269">
    <property type="entry name" value="TRANSMEMBRANE PROTEIN YFCA"/>
    <property type="match status" value="1"/>
</dbReference>
<feature type="transmembrane region" description="Helical" evidence="8">
    <location>
        <begin position="195"/>
        <end position="216"/>
    </location>
</feature>
<sequence>MSWVEHLLFLACVALATYAQTMTGFAFGLVLLGLAGLFSLAPLPEVSNVVSMLTLVNAIVALGQARSHLSWRFIRLPMAASLAGVGVGVAALEWISGNTALLLRWLLGLTILACALMLILRTRPLPRVSSRLSFLWFGALSGVLGGLFSSAGPPMVYHLYRQPLPLALVRNSLLVLFASNAVLRLTLVAGHGSLGATALWLSLEALPVVVGLTWIVRRYASSSSVHIVKRLVFVLLLLAGLGLLIPATRALLA</sequence>
<evidence type="ECO:0000256" key="3">
    <source>
        <dbReference type="ARBA" id="ARBA00022448"/>
    </source>
</evidence>
<evidence type="ECO:0000313" key="9">
    <source>
        <dbReference type="EMBL" id="OZI17802.1"/>
    </source>
</evidence>
<comment type="similarity">
    <text evidence="2 8">Belongs to the 4-toluene sulfonate uptake permease (TSUP) (TC 2.A.102) family.</text>
</comment>